<comment type="similarity">
    <text evidence="2">Belongs to the MTURN family.</text>
</comment>
<evidence type="ECO:0000256" key="4">
    <source>
        <dbReference type="ARBA" id="ARBA00022473"/>
    </source>
</evidence>
<dbReference type="Pfam" id="PF15167">
    <property type="entry name" value="DUF4581"/>
    <property type="match status" value="2"/>
</dbReference>
<keyword evidence="7" id="KW-1185">Reference proteome</keyword>
<dbReference type="InterPro" id="IPR027892">
    <property type="entry name" value="Maturin"/>
</dbReference>
<comment type="caution">
    <text evidence="6">The sequence shown here is derived from an EMBL/GenBank/DDBJ whole genome shotgun (WGS) entry which is preliminary data.</text>
</comment>
<dbReference type="Proteomes" id="UP000319801">
    <property type="component" value="Unassembled WGS sequence"/>
</dbReference>
<dbReference type="PANTHER" id="PTHR32008:SF2">
    <property type="entry name" value="MATURIN"/>
    <property type="match status" value="1"/>
</dbReference>
<evidence type="ECO:0000313" key="7">
    <source>
        <dbReference type="Proteomes" id="UP000319801"/>
    </source>
</evidence>
<reference evidence="6 7" key="1">
    <citation type="journal article" date="2019" name="Genome Biol. Evol.">
        <title>Whole-Genome Sequencing of the Giant Devil Catfish, Bagarius yarrelli.</title>
        <authorList>
            <person name="Jiang W."/>
            <person name="Lv Y."/>
            <person name="Cheng L."/>
            <person name="Yang K."/>
            <person name="Chao B."/>
            <person name="Wang X."/>
            <person name="Li Y."/>
            <person name="Pan X."/>
            <person name="You X."/>
            <person name="Zhang Y."/>
            <person name="Yang J."/>
            <person name="Li J."/>
            <person name="Zhang X."/>
            <person name="Liu S."/>
            <person name="Sun C."/>
            <person name="Yang J."/>
            <person name="Shi Q."/>
        </authorList>
    </citation>
    <scope>NUCLEOTIDE SEQUENCE [LARGE SCALE GENOMIC DNA]</scope>
    <source>
        <strain evidence="6">JWS20170419001</strain>
        <tissue evidence="6">Muscle</tissue>
    </source>
</reference>
<dbReference type="AlphaFoldDB" id="A0A556UEY6"/>
<dbReference type="OrthoDB" id="9922400at2759"/>
<name>A0A556UEY6_BAGYA</name>
<keyword evidence="4" id="KW-0217">Developmental protein</keyword>
<sequence>MEFKQLVDAAEKWCSGNPFELIFAEEVDERRMDFYAEPGISFYVLCPDNMTGGTDTFLLGLPDIDEDTYEQYHGDVEEEAETDHQQMGVSQ</sequence>
<evidence type="ECO:0000256" key="1">
    <source>
        <dbReference type="ARBA" id="ARBA00004496"/>
    </source>
</evidence>
<proteinExistence type="inferred from homology"/>
<dbReference type="GO" id="GO:0005737">
    <property type="term" value="C:cytoplasm"/>
    <property type="evidence" value="ECO:0007669"/>
    <property type="project" value="UniProtKB-SubCell"/>
</dbReference>
<organism evidence="6 7">
    <name type="scientific">Bagarius yarrelli</name>
    <name type="common">Goonch</name>
    <name type="synonym">Bagrus yarrelli</name>
    <dbReference type="NCBI Taxonomy" id="175774"/>
    <lineage>
        <taxon>Eukaryota</taxon>
        <taxon>Metazoa</taxon>
        <taxon>Chordata</taxon>
        <taxon>Craniata</taxon>
        <taxon>Vertebrata</taxon>
        <taxon>Euteleostomi</taxon>
        <taxon>Actinopterygii</taxon>
        <taxon>Neopterygii</taxon>
        <taxon>Teleostei</taxon>
        <taxon>Ostariophysi</taxon>
        <taxon>Siluriformes</taxon>
        <taxon>Sisoridae</taxon>
        <taxon>Sisorinae</taxon>
        <taxon>Bagarius</taxon>
    </lineage>
</organism>
<accession>A0A556UEY6</accession>
<protein>
    <recommendedName>
        <fullName evidence="3">Maturin</fullName>
    </recommendedName>
</protein>
<evidence type="ECO:0000256" key="2">
    <source>
        <dbReference type="ARBA" id="ARBA00006587"/>
    </source>
</evidence>
<dbReference type="PANTHER" id="PTHR32008">
    <property type="entry name" value="MATURIN"/>
    <property type="match status" value="1"/>
</dbReference>
<dbReference type="EMBL" id="VCAZ01000067">
    <property type="protein sequence ID" value="TSO47156.1"/>
    <property type="molecule type" value="Genomic_DNA"/>
</dbReference>
<keyword evidence="5" id="KW-0963">Cytoplasm</keyword>
<evidence type="ECO:0000256" key="3">
    <source>
        <dbReference type="ARBA" id="ARBA00016055"/>
    </source>
</evidence>
<dbReference type="GO" id="GO:0045654">
    <property type="term" value="P:positive regulation of megakaryocyte differentiation"/>
    <property type="evidence" value="ECO:0007669"/>
    <property type="project" value="TreeGrafter"/>
</dbReference>
<evidence type="ECO:0000256" key="5">
    <source>
        <dbReference type="ARBA" id="ARBA00022490"/>
    </source>
</evidence>
<gene>
    <name evidence="6" type="ORF">Baya_10118</name>
</gene>
<comment type="subcellular location">
    <subcellularLocation>
        <location evidence="1">Cytoplasm</location>
    </subcellularLocation>
</comment>
<dbReference type="GO" id="GO:0023051">
    <property type="term" value="P:regulation of signaling"/>
    <property type="evidence" value="ECO:0007669"/>
    <property type="project" value="TreeGrafter"/>
</dbReference>
<evidence type="ECO:0000313" key="6">
    <source>
        <dbReference type="EMBL" id="TSO47156.1"/>
    </source>
</evidence>